<dbReference type="STRING" id="1231336.L248_3091"/>
<keyword evidence="2" id="KW-1185">Reference proteome</keyword>
<dbReference type="Proteomes" id="UP000030647">
    <property type="component" value="Unassembled WGS sequence"/>
</dbReference>
<dbReference type="EMBL" id="KI271589">
    <property type="protein sequence ID" value="ERL65153.1"/>
    <property type="molecule type" value="Genomic_DNA"/>
</dbReference>
<reference evidence="2" key="1">
    <citation type="journal article" date="2013" name="Genome Announc.">
        <title>Whole-Genome Sequencing of Lactobacillus shenzhenensis Strain LY-73T.</title>
        <authorList>
            <person name="Lin Z."/>
            <person name="Liu Z."/>
            <person name="Yang R."/>
            <person name="Zou Y."/>
            <person name="Wan D."/>
            <person name="Chen J."/>
            <person name="Guo M."/>
            <person name="Zhao J."/>
            <person name="Fang C."/>
            <person name="Yang R."/>
            <person name="Liu F."/>
        </authorList>
    </citation>
    <scope>NUCLEOTIDE SEQUENCE [LARGE SCALE GENOMIC DNA]</scope>
    <source>
        <strain evidence="2">LY-73</strain>
    </source>
</reference>
<evidence type="ECO:0000313" key="2">
    <source>
        <dbReference type="Proteomes" id="UP000030647"/>
    </source>
</evidence>
<accession>U4TTE2</accession>
<dbReference type="HOGENOM" id="CLU_3154311_0_0_9"/>
<gene>
    <name evidence="1" type="ORF">L248_3091</name>
</gene>
<organism evidence="1 2">
    <name type="scientific">Schleiferilactobacillus shenzhenensis LY-73</name>
    <dbReference type="NCBI Taxonomy" id="1231336"/>
    <lineage>
        <taxon>Bacteria</taxon>
        <taxon>Bacillati</taxon>
        <taxon>Bacillota</taxon>
        <taxon>Bacilli</taxon>
        <taxon>Lactobacillales</taxon>
        <taxon>Lactobacillaceae</taxon>
        <taxon>Schleiferilactobacillus</taxon>
    </lineage>
</organism>
<proteinExistence type="predicted"/>
<protein>
    <submittedName>
        <fullName evidence="1">Uncharacterized protein</fullName>
    </submittedName>
</protein>
<evidence type="ECO:0000313" key="1">
    <source>
        <dbReference type="EMBL" id="ERL65153.1"/>
    </source>
</evidence>
<dbReference type="AlphaFoldDB" id="U4TTE2"/>
<name>U4TTE2_9LACO</name>
<sequence>MNTNLVSSHNTCLAEVIGRFSNVIFTMSIIDKFFLPKLQIYTVPILIQ</sequence>